<sequence>MRRTRGRHRPTRSTYTVAELRESLAGDVLVAVVESEHTTTTSLITAYNFALAAAASGRPVARA</sequence>
<dbReference type="AlphaFoldDB" id="A0A0J8U4N2"/>
<gene>
    <name evidence="1" type="ORF">ACT17_20685</name>
</gene>
<dbReference type="RefSeq" id="WP_047040499.1">
    <property type="nucleotide sequence ID" value="NZ_LFOD01000021.1"/>
</dbReference>
<organism evidence="1 2">
    <name type="scientific">Mycolicibacterium conceptionense</name>
    <dbReference type="NCBI Taxonomy" id="451644"/>
    <lineage>
        <taxon>Bacteria</taxon>
        <taxon>Bacillati</taxon>
        <taxon>Actinomycetota</taxon>
        <taxon>Actinomycetes</taxon>
        <taxon>Mycobacteriales</taxon>
        <taxon>Mycobacteriaceae</taxon>
        <taxon>Mycolicibacterium</taxon>
    </lineage>
</organism>
<accession>A0A0J8U4N2</accession>
<protein>
    <submittedName>
        <fullName evidence="1">Uncharacterized protein</fullName>
    </submittedName>
</protein>
<proteinExistence type="predicted"/>
<dbReference type="PATRIC" id="fig|451644.5.peg.4277"/>
<reference evidence="1 2" key="1">
    <citation type="submission" date="2015-06" db="EMBL/GenBank/DDBJ databases">
        <title>Genome sequence of Mycobacterium conceptionense strain MLE.</title>
        <authorList>
            <person name="Greninger A.L."/>
            <person name="Cunningham G."/>
            <person name="Chiu C.Y."/>
            <person name="Miller S."/>
        </authorList>
    </citation>
    <scope>NUCLEOTIDE SEQUENCE [LARGE SCALE GENOMIC DNA]</scope>
    <source>
        <strain evidence="1 2">MLE</strain>
    </source>
</reference>
<dbReference type="EMBL" id="LFOD01000021">
    <property type="protein sequence ID" value="KMV16381.1"/>
    <property type="molecule type" value="Genomic_DNA"/>
</dbReference>
<evidence type="ECO:0000313" key="1">
    <source>
        <dbReference type="EMBL" id="KMV16381.1"/>
    </source>
</evidence>
<dbReference type="OrthoDB" id="9942427at2"/>
<name>A0A0J8U4N2_9MYCO</name>
<dbReference type="Proteomes" id="UP000037594">
    <property type="component" value="Unassembled WGS sequence"/>
</dbReference>
<comment type="caution">
    <text evidence="1">The sequence shown here is derived from an EMBL/GenBank/DDBJ whole genome shotgun (WGS) entry which is preliminary data.</text>
</comment>
<evidence type="ECO:0000313" key="2">
    <source>
        <dbReference type="Proteomes" id="UP000037594"/>
    </source>
</evidence>